<gene>
    <name evidence="1" type="ORF">SCABRO_03009</name>
</gene>
<reference evidence="1 2" key="1">
    <citation type="submission" date="2014-10" db="EMBL/GenBank/DDBJ databases">
        <title>Draft genome of anammox bacterium scalindua brodae, obtained using differential coverage binning of sequence data from two enrichment reactors.</title>
        <authorList>
            <person name="Speth D.R."/>
            <person name="Russ L."/>
            <person name="Kartal B."/>
            <person name="Op den Camp H.J."/>
            <person name="Dutilh B.E."/>
            <person name="Jetten M.S."/>
        </authorList>
    </citation>
    <scope>NUCLEOTIDE SEQUENCE [LARGE SCALE GENOMIC DNA]</scope>
    <source>
        <strain evidence="1">RU1</strain>
    </source>
</reference>
<proteinExistence type="predicted"/>
<evidence type="ECO:0000313" key="1">
    <source>
        <dbReference type="EMBL" id="KHE91329.1"/>
    </source>
</evidence>
<dbReference type="EMBL" id="JRYO01000213">
    <property type="protein sequence ID" value="KHE91329.1"/>
    <property type="molecule type" value="Genomic_DNA"/>
</dbReference>
<sequence length="30" mass="3361">MKKLQNSIKKEGGGVKRKKFKLGYAFVSCS</sequence>
<organism evidence="1 2">
    <name type="scientific">Candidatus Scalindua brodae</name>
    <dbReference type="NCBI Taxonomy" id="237368"/>
    <lineage>
        <taxon>Bacteria</taxon>
        <taxon>Pseudomonadati</taxon>
        <taxon>Planctomycetota</taxon>
        <taxon>Candidatus Brocadiia</taxon>
        <taxon>Candidatus Brocadiales</taxon>
        <taxon>Candidatus Scalinduaceae</taxon>
        <taxon>Candidatus Scalindua</taxon>
    </lineage>
</organism>
<name>A0A0B0EFG7_9BACT</name>
<comment type="caution">
    <text evidence="1">The sequence shown here is derived from an EMBL/GenBank/DDBJ whole genome shotgun (WGS) entry which is preliminary data.</text>
</comment>
<dbReference type="AlphaFoldDB" id="A0A0B0EFG7"/>
<evidence type="ECO:0000313" key="2">
    <source>
        <dbReference type="Proteomes" id="UP000030652"/>
    </source>
</evidence>
<dbReference type="Proteomes" id="UP000030652">
    <property type="component" value="Unassembled WGS sequence"/>
</dbReference>
<accession>A0A0B0EFG7</accession>
<protein>
    <submittedName>
        <fullName evidence="1">Uncharacterized protein</fullName>
    </submittedName>
</protein>